<dbReference type="eggNOG" id="KOG0779">
    <property type="taxonomic scope" value="Eukaryota"/>
</dbReference>
<dbReference type="PANTHER" id="PTHR46915">
    <property type="entry name" value="UBIQUITIN-LIKE PROTEASE 4-RELATED"/>
    <property type="match status" value="1"/>
</dbReference>
<evidence type="ECO:0000256" key="4">
    <source>
        <dbReference type="ARBA" id="ARBA00022807"/>
    </source>
</evidence>
<dbReference type="GO" id="GO:0008234">
    <property type="term" value="F:cysteine-type peptidase activity"/>
    <property type="evidence" value="ECO:0007669"/>
    <property type="project" value="UniProtKB-KW"/>
</dbReference>
<evidence type="ECO:0000256" key="3">
    <source>
        <dbReference type="ARBA" id="ARBA00022801"/>
    </source>
</evidence>
<evidence type="ECO:0000313" key="7">
    <source>
        <dbReference type="EnsemblPlants" id="ONIVA12G17160.1"/>
    </source>
</evidence>
<organism evidence="7">
    <name type="scientific">Oryza nivara</name>
    <name type="common">Indian wild rice</name>
    <name type="synonym">Oryza sativa f. spontanea</name>
    <dbReference type="NCBI Taxonomy" id="4536"/>
    <lineage>
        <taxon>Eukaryota</taxon>
        <taxon>Viridiplantae</taxon>
        <taxon>Streptophyta</taxon>
        <taxon>Embryophyta</taxon>
        <taxon>Tracheophyta</taxon>
        <taxon>Spermatophyta</taxon>
        <taxon>Magnoliopsida</taxon>
        <taxon>Liliopsida</taxon>
        <taxon>Poales</taxon>
        <taxon>Poaceae</taxon>
        <taxon>BOP clade</taxon>
        <taxon>Oryzoideae</taxon>
        <taxon>Oryzeae</taxon>
        <taxon>Oryzinae</taxon>
        <taxon>Oryza</taxon>
    </lineage>
</organism>
<proteinExistence type="inferred from homology"/>
<dbReference type="OMA" id="HTSYIIL"/>
<accession>A0A0E0JC71</accession>
<keyword evidence="8" id="KW-1185">Reference proteome</keyword>
<dbReference type="AlphaFoldDB" id="A0A0E0JC71"/>
<dbReference type="Pfam" id="PF02902">
    <property type="entry name" value="Peptidase_C48"/>
    <property type="match status" value="1"/>
</dbReference>
<feature type="region of interest" description="Disordered" evidence="5">
    <location>
        <begin position="653"/>
        <end position="706"/>
    </location>
</feature>
<evidence type="ECO:0000256" key="5">
    <source>
        <dbReference type="SAM" id="MobiDB-lite"/>
    </source>
</evidence>
<reference evidence="7" key="2">
    <citation type="submission" date="2018-04" db="EMBL/GenBank/DDBJ databases">
        <title>OnivRS2 (Oryza nivara Reference Sequence Version 2).</title>
        <authorList>
            <person name="Zhang J."/>
            <person name="Kudrna D."/>
            <person name="Lee S."/>
            <person name="Talag J."/>
            <person name="Rajasekar S."/>
            <person name="Welchert J."/>
            <person name="Hsing Y.-I."/>
            <person name="Wing R.A."/>
        </authorList>
    </citation>
    <scope>NUCLEOTIDE SEQUENCE [LARGE SCALE GENOMIC DNA]</scope>
    <source>
        <strain evidence="7">SL10</strain>
    </source>
</reference>
<evidence type="ECO:0000313" key="8">
    <source>
        <dbReference type="Proteomes" id="UP000006591"/>
    </source>
</evidence>
<evidence type="ECO:0000259" key="6">
    <source>
        <dbReference type="PROSITE" id="PS50600"/>
    </source>
</evidence>
<keyword evidence="3" id="KW-0378">Hydrolase</keyword>
<evidence type="ECO:0000256" key="2">
    <source>
        <dbReference type="ARBA" id="ARBA00022670"/>
    </source>
</evidence>
<dbReference type="Gene3D" id="1.10.418.20">
    <property type="match status" value="1"/>
</dbReference>
<dbReference type="GO" id="GO:0016926">
    <property type="term" value="P:protein desumoylation"/>
    <property type="evidence" value="ECO:0007669"/>
    <property type="project" value="UniProtKB-ARBA"/>
</dbReference>
<dbReference type="PROSITE" id="PS50600">
    <property type="entry name" value="ULP_PROTEASE"/>
    <property type="match status" value="1"/>
</dbReference>
<dbReference type="PANTHER" id="PTHR46915:SF1">
    <property type="entry name" value="UBIQUITIN-LIKE PROTEASE FAMILY PROFILE DOMAIN-CONTAINING PROTEIN"/>
    <property type="match status" value="1"/>
</dbReference>
<name>A0A0E0JC71_ORYNI</name>
<dbReference type="InterPro" id="IPR038765">
    <property type="entry name" value="Papain-like_cys_pep_sf"/>
</dbReference>
<feature type="region of interest" description="Disordered" evidence="5">
    <location>
        <begin position="563"/>
        <end position="614"/>
    </location>
</feature>
<dbReference type="SUPFAM" id="SSF54001">
    <property type="entry name" value="Cysteine proteinases"/>
    <property type="match status" value="1"/>
</dbReference>
<sequence length="728" mass="82894">MPIEIDWEEVMPTTTTASSSHGDDVEVRFVSTSTRSSVAQRLRPRGARTEEEAEIVRMRDDELRREMAFAGRLRPRFEGILGDGGEGNRRRRALLEAEARRRGIGPAAAKDGDDRHSTSRDVFSFDIEDQLGEDASRRFCGKPWPVSSTKENYGQLGIETRRSSRQIEQRKPISVDKMYSSKPCSSTLSGHKLRVHAIDPDEKADDEKSEPSTRYSFRNYIKNIAILVIVHEISKIEISRTFNPSNEKCNETFVSLIDLEFIRAQLCVQQGGRKNISRVSLIFKRWVQDVVLLDDEDVQPEGQVDCRMHDRRNETMIYYPSRDDPEAVELSSSDIKCLDPGVYLSSPVINFYIQYMKRTKLHDDDCREKFYIFNTYFYSKLEEALLGKGEFLKLRRWWKGVNIYHTSYIILPIHGTAHWSLIIICFPSKESNSGPIILHLDSLELHSSAKIFDTVRRYLEAEWCHLRKNPPPDISISETIWDDLPSNIQKEKVQVPQQKNEYDCGIFMLYYIERFIRLAPERFTRDNLSMFSRSWFQPEDASDLRQRIRELLLEEFESARLDEALSEADTSDRSDNEEDATKSAESEQAAAAAAAAAPGNGSSEMIVEGGDTGISNEDIKGVAASKEASSSICRSADNLAGCVLLEEATLSDSVMKDEEDTTKADPVSSQDEQEVAVLSPGAWKNSEENTHKQPQPDICCDSSDSEMDDVKIIEDPYQRTNKQNCRIF</sequence>
<feature type="domain" description="Ubiquitin-like protease family profile" evidence="6">
    <location>
        <begin position="328"/>
        <end position="515"/>
    </location>
</feature>
<dbReference type="EnsemblPlants" id="ONIVA12G17160.1">
    <property type="protein sequence ID" value="ONIVA12G17160.1"/>
    <property type="gene ID" value="ONIVA12G17160"/>
</dbReference>
<dbReference type="InterPro" id="IPR003653">
    <property type="entry name" value="Peptidase_C48_C"/>
</dbReference>
<dbReference type="STRING" id="4536.A0A0E0JC71"/>
<keyword evidence="4" id="KW-0788">Thiol protease</keyword>
<reference evidence="7" key="1">
    <citation type="submission" date="2015-04" db="UniProtKB">
        <authorList>
            <consortium name="EnsemblPlants"/>
        </authorList>
    </citation>
    <scope>IDENTIFICATION</scope>
    <source>
        <strain evidence="7">SL10</strain>
    </source>
</reference>
<comment type="similarity">
    <text evidence="1">Belongs to the peptidase C48 family.</text>
</comment>
<dbReference type="GO" id="GO:0006508">
    <property type="term" value="P:proteolysis"/>
    <property type="evidence" value="ECO:0007669"/>
    <property type="project" value="UniProtKB-KW"/>
</dbReference>
<dbReference type="Proteomes" id="UP000006591">
    <property type="component" value="Chromosome 12"/>
</dbReference>
<evidence type="ECO:0000256" key="1">
    <source>
        <dbReference type="ARBA" id="ARBA00005234"/>
    </source>
</evidence>
<dbReference type="Gene3D" id="3.30.310.130">
    <property type="entry name" value="Ubiquitin-related"/>
    <property type="match status" value="1"/>
</dbReference>
<feature type="compositionally biased region" description="Basic and acidic residues" evidence="5">
    <location>
        <begin position="570"/>
        <end position="585"/>
    </location>
</feature>
<protein>
    <recommendedName>
        <fullName evidence="6">Ubiquitin-like protease family profile domain-containing protein</fullName>
    </recommendedName>
</protein>
<dbReference type="Gramene" id="ONIVA12G17160.1">
    <property type="protein sequence ID" value="ONIVA12G17160.1"/>
    <property type="gene ID" value="ONIVA12G17160"/>
</dbReference>
<keyword evidence="2" id="KW-0645">Protease</keyword>